<protein>
    <submittedName>
        <fullName evidence="5">NUDIX domain-containing protein</fullName>
    </submittedName>
</protein>
<dbReference type="PROSITE" id="PS00893">
    <property type="entry name" value="NUDIX_BOX"/>
    <property type="match status" value="1"/>
</dbReference>
<name>A0A934Q3T7_9BURK</name>
<dbReference type="SUPFAM" id="SSF52374">
    <property type="entry name" value="Nucleotidylyl transferase"/>
    <property type="match status" value="1"/>
</dbReference>
<sequence length="349" mass="38456">MTPSASLALCAGRFVLPTAAHLALVRAALGRAPLCVVALRRAHQAATPANPFSWDERARMLLAGLRDDERERVQVRPVREHYDGQRLVQDLAALTSGARGVEWVVAGEPPVHEDDLPAGWRFDSVAGTDPDVAACAWLEQLYAAEEPSRGLAALDANLPRDAAAFLREWIRSGTFATVRDDWRQIRKERRIWSVVPYPVILVTVDALVHAGGHVLLVRRGRAPGKGLWAIPGGFLETREGVQEAAVRELVEETGIPLTIGQAREKLRGVKVFDHPERSQRGRVITHTYFFDLGDAPPPRVQGGDDAAEARWIPLARLPSMEAQLHDDHFHMMASFGLVTPEVPNDRHAS</sequence>
<dbReference type="InterPro" id="IPR014729">
    <property type="entry name" value="Rossmann-like_a/b/a_fold"/>
</dbReference>
<dbReference type="RefSeq" id="WP_200789040.1">
    <property type="nucleotide sequence ID" value="NZ_JAEDAO010000001.1"/>
</dbReference>
<proteinExistence type="inferred from homology"/>
<dbReference type="PRINTS" id="PR00502">
    <property type="entry name" value="NUDIXFAMILY"/>
</dbReference>
<keyword evidence="2 3" id="KW-0378">Hydrolase</keyword>
<dbReference type="GO" id="GO:0016787">
    <property type="term" value="F:hydrolase activity"/>
    <property type="evidence" value="ECO:0007669"/>
    <property type="project" value="UniProtKB-KW"/>
</dbReference>
<keyword evidence="6" id="KW-1185">Reference proteome</keyword>
<organism evidence="5 6">
    <name type="scientific">Ramlibacter algicola</name>
    <dbReference type="NCBI Taxonomy" id="2795217"/>
    <lineage>
        <taxon>Bacteria</taxon>
        <taxon>Pseudomonadati</taxon>
        <taxon>Pseudomonadota</taxon>
        <taxon>Betaproteobacteria</taxon>
        <taxon>Burkholderiales</taxon>
        <taxon>Comamonadaceae</taxon>
        <taxon>Ramlibacter</taxon>
    </lineage>
</organism>
<dbReference type="SUPFAM" id="SSF55811">
    <property type="entry name" value="Nudix"/>
    <property type="match status" value="1"/>
</dbReference>
<dbReference type="InterPro" id="IPR000086">
    <property type="entry name" value="NUDIX_hydrolase_dom"/>
</dbReference>
<reference evidence="5" key="1">
    <citation type="submission" date="2020-12" db="EMBL/GenBank/DDBJ databases">
        <title>Ramlibacter sp. nov., isolated from a freshwater alga, Cryptomonas.</title>
        <authorList>
            <person name="Kim H.M."/>
            <person name="Jeon C.O."/>
        </authorList>
    </citation>
    <scope>NUCLEOTIDE SEQUENCE</scope>
    <source>
        <strain evidence="5">CrO1</strain>
    </source>
</reference>
<dbReference type="Proteomes" id="UP000617041">
    <property type="component" value="Unassembled WGS sequence"/>
</dbReference>
<dbReference type="Gene3D" id="3.90.79.10">
    <property type="entry name" value="Nucleoside Triphosphate Pyrophosphohydrolase"/>
    <property type="match status" value="1"/>
</dbReference>
<dbReference type="Gene3D" id="3.40.50.620">
    <property type="entry name" value="HUPs"/>
    <property type="match status" value="1"/>
</dbReference>
<comment type="cofactor">
    <cofactor evidence="1">
        <name>Mg(2+)</name>
        <dbReference type="ChEBI" id="CHEBI:18420"/>
    </cofactor>
</comment>
<comment type="similarity">
    <text evidence="3">Belongs to the Nudix hydrolase family.</text>
</comment>
<evidence type="ECO:0000313" key="5">
    <source>
        <dbReference type="EMBL" id="MBK0394071.1"/>
    </source>
</evidence>
<accession>A0A934Q3T7</accession>
<dbReference type="PROSITE" id="PS51462">
    <property type="entry name" value="NUDIX"/>
    <property type="match status" value="1"/>
</dbReference>
<evidence type="ECO:0000256" key="1">
    <source>
        <dbReference type="ARBA" id="ARBA00001946"/>
    </source>
</evidence>
<dbReference type="CDD" id="cd18873">
    <property type="entry name" value="NUDIX_NadM_like"/>
    <property type="match status" value="1"/>
</dbReference>
<feature type="domain" description="Nudix hydrolase" evidence="4">
    <location>
        <begin position="192"/>
        <end position="337"/>
    </location>
</feature>
<dbReference type="PANTHER" id="PTHR43736">
    <property type="entry name" value="ADP-RIBOSE PYROPHOSPHATASE"/>
    <property type="match status" value="1"/>
</dbReference>
<dbReference type="InterPro" id="IPR020084">
    <property type="entry name" value="NUDIX_hydrolase_CS"/>
</dbReference>
<dbReference type="InterPro" id="IPR015797">
    <property type="entry name" value="NUDIX_hydrolase-like_dom_sf"/>
</dbReference>
<evidence type="ECO:0000259" key="4">
    <source>
        <dbReference type="PROSITE" id="PS51462"/>
    </source>
</evidence>
<gene>
    <name evidence="5" type="ORF">I8E28_15830</name>
</gene>
<comment type="caution">
    <text evidence="5">The sequence shown here is derived from an EMBL/GenBank/DDBJ whole genome shotgun (WGS) entry which is preliminary data.</text>
</comment>
<evidence type="ECO:0000256" key="2">
    <source>
        <dbReference type="ARBA" id="ARBA00022801"/>
    </source>
</evidence>
<dbReference type="PANTHER" id="PTHR43736:SF1">
    <property type="entry name" value="DIHYDRONEOPTERIN TRIPHOSPHATE DIPHOSPHATASE"/>
    <property type="match status" value="1"/>
</dbReference>
<evidence type="ECO:0000256" key="3">
    <source>
        <dbReference type="RuleBase" id="RU003476"/>
    </source>
</evidence>
<dbReference type="EMBL" id="JAEDAO010000001">
    <property type="protein sequence ID" value="MBK0394071.1"/>
    <property type="molecule type" value="Genomic_DNA"/>
</dbReference>
<dbReference type="InterPro" id="IPR020476">
    <property type="entry name" value="Nudix_hydrolase"/>
</dbReference>
<evidence type="ECO:0000313" key="6">
    <source>
        <dbReference type="Proteomes" id="UP000617041"/>
    </source>
</evidence>
<dbReference type="AlphaFoldDB" id="A0A934Q3T7"/>
<dbReference type="Pfam" id="PF00293">
    <property type="entry name" value="NUDIX"/>
    <property type="match status" value="1"/>
</dbReference>